<evidence type="ECO:0000313" key="2">
    <source>
        <dbReference type="EMBL" id="KAG1794819.1"/>
    </source>
</evidence>
<reference evidence="1" key="1">
    <citation type="journal article" date="2020" name="New Phytol.">
        <title>Comparative genomics reveals dynamic genome evolution in host specialist ectomycorrhizal fungi.</title>
        <authorList>
            <person name="Lofgren L.A."/>
            <person name="Nguyen N.H."/>
            <person name="Vilgalys R."/>
            <person name="Ruytinx J."/>
            <person name="Liao H.L."/>
            <person name="Branco S."/>
            <person name="Kuo A."/>
            <person name="LaButti K."/>
            <person name="Lipzen A."/>
            <person name="Andreopoulos W."/>
            <person name="Pangilinan J."/>
            <person name="Riley R."/>
            <person name="Hundley H."/>
            <person name="Na H."/>
            <person name="Barry K."/>
            <person name="Grigoriev I.V."/>
            <person name="Stajich J.E."/>
            <person name="Kennedy P.G."/>
        </authorList>
    </citation>
    <scope>NUCLEOTIDE SEQUENCE</scope>
    <source>
        <strain evidence="1">S12</strain>
    </source>
</reference>
<name>A0A9P7DER5_9AGAM</name>
<sequence>RIEKLLYRTIVLPNENVATRFLSSVYSRPHPHNFARQAVKSLCLKGNICVSIAAEIISLCRGTTNLALWIGPSDLDQKTNPLLVPLDELVLTSLSLSISLLFSHTPSFSLSTLQVFRSLTHLEILNGWVLWSSTVGVEHLHGLTHLCLHIHTRRTKPGLVIPLLSHPCIRVLVFRISEGINVVQAFLESNLLSNFRIVLVSQDFISHGDFGRGDISSLWTGAEKIVDWRRVSQGMSFITSTLVASSPHQQEGLLVYQAP</sequence>
<dbReference type="RefSeq" id="XP_041160858.1">
    <property type="nucleotide sequence ID" value="XM_041297806.1"/>
</dbReference>
<organism evidence="1 3">
    <name type="scientific">Suillus plorans</name>
    <dbReference type="NCBI Taxonomy" id="116603"/>
    <lineage>
        <taxon>Eukaryota</taxon>
        <taxon>Fungi</taxon>
        <taxon>Dikarya</taxon>
        <taxon>Basidiomycota</taxon>
        <taxon>Agaricomycotina</taxon>
        <taxon>Agaricomycetes</taxon>
        <taxon>Agaricomycetidae</taxon>
        <taxon>Boletales</taxon>
        <taxon>Suillineae</taxon>
        <taxon>Suillaceae</taxon>
        <taxon>Suillus</taxon>
    </lineage>
</organism>
<dbReference type="OrthoDB" id="2900663at2759"/>
<dbReference type="Proteomes" id="UP000719766">
    <property type="component" value="Unassembled WGS sequence"/>
</dbReference>
<dbReference type="EMBL" id="JABBWE010000057">
    <property type="protein sequence ID" value="KAG1789586.1"/>
    <property type="molecule type" value="Genomic_DNA"/>
</dbReference>
<protein>
    <submittedName>
        <fullName evidence="1">Uncharacterized protein</fullName>
    </submittedName>
</protein>
<accession>A0A9P7DER5</accession>
<evidence type="ECO:0000313" key="1">
    <source>
        <dbReference type="EMBL" id="KAG1789586.1"/>
    </source>
</evidence>
<dbReference type="GeneID" id="64591570"/>
<keyword evidence="3" id="KW-1185">Reference proteome</keyword>
<dbReference type="AlphaFoldDB" id="A0A9P7DER5"/>
<dbReference type="EMBL" id="JABBWE010000024">
    <property type="protein sequence ID" value="KAG1794819.1"/>
    <property type="molecule type" value="Genomic_DNA"/>
</dbReference>
<proteinExistence type="predicted"/>
<gene>
    <name evidence="2" type="ORF">HD556DRAFT_1236227</name>
    <name evidence="1" type="ORF">HD556DRAFT_1243512</name>
</gene>
<comment type="caution">
    <text evidence="1">The sequence shown here is derived from an EMBL/GenBank/DDBJ whole genome shotgun (WGS) entry which is preliminary data.</text>
</comment>
<feature type="non-terminal residue" evidence="1">
    <location>
        <position position="1"/>
    </location>
</feature>
<evidence type="ECO:0000313" key="3">
    <source>
        <dbReference type="Proteomes" id="UP000719766"/>
    </source>
</evidence>